<keyword evidence="3" id="KW-1185">Reference proteome</keyword>
<dbReference type="Proteomes" id="UP000006304">
    <property type="component" value="Chromosome"/>
</dbReference>
<evidence type="ECO:0000313" key="3">
    <source>
        <dbReference type="Proteomes" id="UP000006304"/>
    </source>
</evidence>
<accession>K0F2C1</accession>
<dbReference type="Gene3D" id="3.40.50.1000">
    <property type="entry name" value="HAD superfamily/HAD-like"/>
    <property type="match status" value="1"/>
</dbReference>
<dbReference type="EMBL" id="CP003876">
    <property type="protein sequence ID" value="AFU01761.1"/>
    <property type="molecule type" value="Genomic_DNA"/>
</dbReference>
<evidence type="ECO:0000313" key="2">
    <source>
        <dbReference type="EMBL" id="AFU01761.1"/>
    </source>
</evidence>
<dbReference type="InterPro" id="IPR010033">
    <property type="entry name" value="HAD_SF_ppase_IIIC"/>
</dbReference>
<organism evidence="2 3">
    <name type="scientific">Nocardia brasiliensis (strain ATCC 700358 / HUJEG-1)</name>
    <dbReference type="NCBI Taxonomy" id="1133849"/>
    <lineage>
        <taxon>Bacteria</taxon>
        <taxon>Bacillati</taxon>
        <taxon>Actinomycetota</taxon>
        <taxon>Actinomycetes</taxon>
        <taxon>Mycobacteriales</taxon>
        <taxon>Nocardiaceae</taxon>
        <taxon>Nocardia</taxon>
    </lineage>
</organism>
<sequence length="367" mass="40673">MPAGSAQREGDSMNVEERKRPRQIKCVVWDLDHTLWDGVLLEQATVTDLKPGVRETIATLDERGILHSIASRNDPELALAKLTELGIADYFLHPQIGWDNKSASVAAIAQRLDIGIDTLAFVDDQAMERDEVAFAHPEVLCLDAEEIASLADRPEFQPRHVTADSRQRRHMYRASIERSVAEQRFPGTNEEFLATLGMRFRISPAAAADLGRAEELVVRTNQLNSTGIMYSAEELAACATSDEYLLLMAELEDCYGSYGQVGLALVARGAQDWRLKLLLMSCRVISRGVGTVLLHHVLRLAQDHGARLLAEYVATERNRIMYITYRFAGFTEAGEHDGVTLLAAPTEPPPPPPAYLTVETPEAGVRR</sequence>
<reference evidence="2 3" key="1">
    <citation type="journal article" date="2012" name="J. Bacteriol.">
        <title>Complete genome sequence of Nocardia brasiliensis HUJEG-1.</title>
        <authorList>
            <person name="Vera-Cabrera L."/>
            <person name="Ortiz-Lopez R."/>
            <person name="Elizondo-Gonzalez R."/>
            <person name="Perez-Maya A.A."/>
            <person name="Ocampo-Candiani J."/>
        </authorList>
    </citation>
    <scope>NUCLEOTIDE SEQUENCE [LARGE SCALE GENOMIC DNA]</scope>
    <source>
        <strain evidence="3">ATCC 700358</strain>
    </source>
</reference>
<protein>
    <submittedName>
        <fullName evidence="2">FkbH domain-containing protein</fullName>
    </submittedName>
</protein>
<name>K0F2C1_NOCB7</name>
<dbReference type="InterPro" id="IPR036412">
    <property type="entry name" value="HAD-like_sf"/>
</dbReference>
<dbReference type="NCBIfam" id="TIGR01681">
    <property type="entry name" value="HAD-SF-IIIC"/>
    <property type="match status" value="1"/>
</dbReference>
<dbReference type="STRING" id="1133849.O3I_019010"/>
<feature type="region of interest" description="Disordered" evidence="1">
    <location>
        <begin position="345"/>
        <end position="367"/>
    </location>
</feature>
<dbReference type="InterPro" id="IPR023214">
    <property type="entry name" value="HAD_sf"/>
</dbReference>
<gene>
    <name evidence="2" type="ORF">O3I_019010</name>
</gene>
<dbReference type="HOGENOM" id="CLU_018095_0_0_11"/>
<dbReference type="InterPro" id="IPR016181">
    <property type="entry name" value="Acyl_CoA_acyltransferase"/>
</dbReference>
<dbReference type="KEGG" id="nbr:O3I_019010"/>
<dbReference type="AlphaFoldDB" id="K0F2C1"/>
<evidence type="ECO:0000256" key="1">
    <source>
        <dbReference type="SAM" id="MobiDB-lite"/>
    </source>
</evidence>
<proteinExistence type="predicted"/>
<dbReference type="SUPFAM" id="SSF55729">
    <property type="entry name" value="Acyl-CoA N-acyltransferases (Nat)"/>
    <property type="match status" value="1"/>
</dbReference>
<dbReference type="InterPro" id="IPR010037">
    <property type="entry name" value="FkbH_domain"/>
</dbReference>
<dbReference type="SUPFAM" id="SSF56784">
    <property type="entry name" value="HAD-like"/>
    <property type="match status" value="1"/>
</dbReference>
<dbReference type="NCBIfam" id="TIGR01686">
    <property type="entry name" value="FkbH"/>
    <property type="match status" value="1"/>
</dbReference>
<dbReference type="Gene3D" id="3.40.630.30">
    <property type="match status" value="1"/>
</dbReference>
<dbReference type="eggNOG" id="COG3882">
    <property type="taxonomic scope" value="Bacteria"/>
</dbReference>